<evidence type="ECO:0000313" key="3">
    <source>
        <dbReference type="Proteomes" id="UP000193642"/>
    </source>
</evidence>
<evidence type="ECO:0000256" key="1">
    <source>
        <dbReference type="SAM" id="Phobius"/>
    </source>
</evidence>
<feature type="transmembrane region" description="Helical" evidence="1">
    <location>
        <begin position="327"/>
        <end position="344"/>
    </location>
</feature>
<dbReference type="SUPFAM" id="SSF47769">
    <property type="entry name" value="SAM/Pointed domain"/>
    <property type="match status" value="1"/>
</dbReference>
<accession>A0A1Y2CCU5</accession>
<organism evidence="2 3">
    <name type="scientific">Rhizoclosmatium globosum</name>
    <dbReference type="NCBI Taxonomy" id="329046"/>
    <lineage>
        <taxon>Eukaryota</taxon>
        <taxon>Fungi</taxon>
        <taxon>Fungi incertae sedis</taxon>
        <taxon>Chytridiomycota</taxon>
        <taxon>Chytridiomycota incertae sedis</taxon>
        <taxon>Chytridiomycetes</taxon>
        <taxon>Chytridiales</taxon>
        <taxon>Chytriomycetaceae</taxon>
        <taxon>Rhizoclosmatium</taxon>
    </lineage>
</organism>
<keyword evidence="3" id="KW-1185">Reference proteome</keyword>
<dbReference type="Gene3D" id="1.10.150.50">
    <property type="entry name" value="Transcription Factor, Ets-1"/>
    <property type="match status" value="1"/>
</dbReference>
<protein>
    <recommendedName>
        <fullName evidence="4">SAM domain-containing protein</fullName>
    </recommendedName>
</protein>
<evidence type="ECO:0000313" key="2">
    <source>
        <dbReference type="EMBL" id="ORY44881.1"/>
    </source>
</evidence>
<dbReference type="Proteomes" id="UP000193642">
    <property type="component" value="Unassembled WGS sequence"/>
</dbReference>
<keyword evidence="1" id="KW-1133">Transmembrane helix</keyword>
<reference evidence="2 3" key="1">
    <citation type="submission" date="2016-07" db="EMBL/GenBank/DDBJ databases">
        <title>Pervasive Adenine N6-methylation of Active Genes in Fungi.</title>
        <authorList>
            <consortium name="DOE Joint Genome Institute"/>
            <person name="Mondo S.J."/>
            <person name="Dannebaum R.O."/>
            <person name="Kuo R.C."/>
            <person name="Labutti K."/>
            <person name="Haridas S."/>
            <person name="Kuo A."/>
            <person name="Salamov A."/>
            <person name="Ahrendt S.R."/>
            <person name="Lipzen A."/>
            <person name="Sullivan W."/>
            <person name="Andreopoulos W.B."/>
            <person name="Clum A."/>
            <person name="Lindquist E."/>
            <person name="Daum C."/>
            <person name="Ramamoorthy G.K."/>
            <person name="Gryganskyi A."/>
            <person name="Culley D."/>
            <person name="Magnuson J.K."/>
            <person name="James T.Y."/>
            <person name="O'Malley M.A."/>
            <person name="Stajich J.E."/>
            <person name="Spatafora J.W."/>
            <person name="Visel A."/>
            <person name="Grigoriev I.V."/>
        </authorList>
    </citation>
    <scope>NUCLEOTIDE SEQUENCE [LARGE SCALE GENOMIC DNA]</scope>
    <source>
        <strain evidence="2 3">JEL800</strain>
    </source>
</reference>
<evidence type="ECO:0008006" key="4">
    <source>
        <dbReference type="Google" id="ProtNLM"/>
    </source>
</evidence>
<sequence length="468" mass="52513">MSSTNFAYKVFYSTSNATCDPSSLERVDYFGGSSCTPSQTSTDCDPSDNPDWRMHTGCLSNADALKVGEDPLASLYPYYNSRIQFWHYDNELCSDTPQNITDLSTDILGCYKNLDNFHEPGGAIYNRERVTIDFSGLPTRLFYSDDQCTRLINYITYTDSTSCSSKTKYHRLPHSEYNQRIVYTGPGCTNPSSSDCPTTEKTDAQKRNAIPSMSLLGDSFVSFSWYADNQCEHLDYKESVRLNTCLSGVYNPEAMAGLSYNVTVSGDTVYYNWHADAGCKNFIIGLRFRLRQSLGARRMVRFLGLLLLMQSIESTCFCYQWSVNGGIAGGISVILVAIVGFVVFRRSKATVKSVTQSGTPLLMYQADWFFEYVKFKISEQTIKRDDKQVITELPPNPEDWSISQVANWVSLNGGTEGPVFDQKIDGIALTSLTTEELYIVLRIQTVGERIKFKRAMEGLVAAPPTYSE</sequence>
<proteinExistence type="predicted"/>
<name>A0A1Y2CCU5_9FUNG</name>
<keyword evidence="1" id="KW-0472">Membrane</keyword>
<keyword evidence="1" id="KW-0812">Transmembrane</keyword>
<dbReference type="EMBL" id="MCGO01000021">
    <property type="protein sequence ID" value="ORY44881.1"/>
    <property type="molecule type" value="Genomic_DNA"/>
</dbReference>
<dbReference type="InterPro" id="IPR013761">
    <property type="entry name" value="SAM/pointed_sf"/>
</dbReference>
<comment type="caution">
    <text evidence="2">The sequence shown here is derived from an EMBL/GenBank/DDBJ whole genome shotgun (WGS) entry which is preliminary data.</text>
</comment>
<gene>
    <name evidence="2" type="ORF">BCR33DRAFT_850372</name>
</gene>
<dbReference type="AlphaFoldDB" id="A0A1Y2CCU5"/>
<dbReference type="OrthoDB" id="2156214at2759"/>